<dbReference type="RefSeq" id="WP_105060672.1">
    <property type="nucleotide sequence ID" value="NZ_MSCJ01000001.1"/>
</dbReference>
<protein>
    <recommendedName>
        <fullName evidence="4">Lipoprotein-related protein</fullName>
    </recommendedName>
</protein>
<proteinExistence type="predicted"/>
<dbReference type="AlphaFoldDB" id="A0A2S7VZF0"/>
<dbReference type="Pfam" id="PF09619">
    <property type="entry name" value="YscW"/>
    <property type="match status" value="1"/>
</dbReference>
<dbReference type="OrthoDB" id="5348860at2"/>
<keyword evidence="1" id="KW-0732">Signal</keyword>
<feature type="signal peptide" evidence="1">
    <location>
        <begin position="1"/>
        <end position="19"/>
    </location>
</feature>
<feature type="chain" id="PRO_5015567215" description="Lipoprotein-related protein" evidence="1">
    <location>
        <begin position="20"/>
        <end position="140"/>
    </location>
</feature>
<dbReference type="InterPro" id="IPR053196">
    <property type="entry name" value="Lipoprotein_YbaY-like"/>
</dbReference>
<reference evidence="2 3" key="1">
    <citation type="submission" date="2016-12" db="EMBL/GenBank/DDBJ databases">
        <title>Diversity of luminous bacteria.</title>
        <authorList>
            <person name="Yoshizawa S."/>
            <person name="Kogure K."/>
        </authorList>
    </citation>
    <scope>NUCLEOTIDE SEQUENCE [LARGE SCALE GENOMIC DNA]</scope>
    <source>
        <strain evidence="2 3">LC1-200</strain>
    </source>
</reference>
<evidence type="ECO:0000313" key="3">
    <source>
        <dbReference type="Proteomes" id="UP000238730"/>
    </source>
</evidence>
<evidence type="ECO:0000313" key="2">
    <source>
        <dbReference type="EMBL" id="PQJ67479.1"/>
    </source>
</evidence>
<comment type="caution">
    <text evidence="2">The sequence shown here is derived from an EMBL/GenBank/DDBJ whole genome shotgun (WGS) entry which is preliminary data.</text>
</comment>
<evidence type="ECO:0000256" key="1">
    <source>
        <dbReference type="SAM" id="SignalP"/>
    </source>
</evidence>
<dbReference type="InterPro" id="IPR039366">
    <property type="entry name" value="Pilotin"/>
</dbReference>
<dbReference type="Proteomes" id="UP000238730">
    <property type="component" value="Unassembled WGS sequence"/>
</dbReference>
<dbReference type="EMBL" id="MSCJ01000001">
    <property type="protein sequence ID" value="PQJ67479.1"/>
    <property type="molecule type" value="Genomic_DNA"/>
</dbReference>
<organism evidence="2 3">
    <name type="scientific">Photobacterium angustum</name>
    <dbReference type="NCBI Taxonomy" id="661"/>
    <lineage>
        <taxon>Bacteria</taxon>
        <taxon>Pseudomonadati</taxon>
        <taxon>Pseudomonadota</taxon>
        <taxon>Gammaproteobacteria</taxon>
        <taxon>Vibrionales</taxon>
        <taxon>Vibrionaceae</taxon>
        <taxon>Photobacterium</taxon>
    </lineage>
</organism>
<sequence length="140" mass="15405">MKNSFAWFGVLIAALVITACTNFMPTDSDVGTLSGTVSYRERVVLPNNARIIVSLVEQSTQADHGKSKVISQHSFLAEGEQPPVAFTLNYVKSKLKPDTLYRVIAKIEINDEVLFSSQSTVDLSIEPLKTTHLDIPLVKV</sequence>
<accession>A0A2S7VZF0</accession>
<dbReference type="PANTHER" id="PTHR38013:SF1">
    <property type="entry name" value="GLYCOPROTEIN_POLYSACCHARIDE METABOLISM"/>
    <property type="match status" value="1"/>
</dbReference>
<dbReference type="PROSITE" id="PS51257">
    <property type="entry name" value="PROKAR_LIPOPROTEIN"/>
    <property type="match status" value="1"/>
</dbReference>
<dbReference type="PANTHER" id="PTHR38013">
    <property type="entry name" value="GLYCOPROTEIN/POLYSACCHARIDE METABOLISM"/>
    <property type="match status" value="1"/>
</dbReference>
<evidence type="ECO:0008006" key="4">
    <source>
        <dbReference type="Google" id="ProtNLM"/>
    </source>
</evidence>
<name>A0A2S7VZF0_PHOAN</name>
<gene>
    <name evidence="2" type="ORF">BTO08_08660</name>
</gene>